<evidence type="ECO:0000313" key="2">
    <source>
        <dbReference type="Proteomes" id="UP000008730"/>
    </source>
</evidence>
<reference evidence="1 2" key="1">
    <citation type="journal article" date="2010" name="Virol. J.">
        <title>Genomes of the T4-related bacteriophages as windows on microbial genome evolution.</title>
        <authorList>
            <person name="Petrov V.M."/>
            <person name="Ratnayaka S."/>
            <person name="Nolan J.M."/>
            <person name="Miller E.S."/>
            <person name="Karam J.D."/>
        </authorList>
    </citation>
    <scope>NUCLEOTIDE SEQUENCE [LARGE SCALE GENOMIC DNA]</scope>
</reference>
<evidence type="ECO:0000313" key="1">
    <source>
        <dbReference type="EMBL" id="ADG36170.1"/>
    </source>
</evidence>
<organism evidence="1 2">
    <name type="scientific">Acinetobacter phage Acj61</name>
    <dbReference type="NCBI Taxonomy" id="760732"/>
    <lineage>
        <taxon>Viruses</taxon>
        <taxon>Duplodnaviria</taxon>
        <taxon>Heunggongvirae</taxon>
        <taxon>Uroviricota</taxon>
        <taxon>Caudoviricetes</taxon>
        <taxon>Pantevenvirales</taxon>
        <taxon>Straboviridae</taxon>
        <taxon>Twarogvirinae</taxon>
        <taxon>Lasallevirus</taxon>
        <taxon>Lasallevirus Acj61</taxon>
        <taxon>Acinetobacter virus Acj61</taxon>
    </lineage>
</organism>
<dbReference type="KEGG" id="vg:9926095"/>
<dbReference type="Pfam" id="PF08010">
    <property type="entry name" value="Phage_30_3"/>
    <property type="match status" value="1"/>
</dbReference>
<dbReference type="Proteomes" id="UP000008730">
    <property type="component" value="Segment"/>
</dbReference>
<dbReference type="SUPFAM" id="SSF143990">
    <property type="entry name" value="YbiA-like"/>
    <property type="match status" value="1"/>
</dbReference>
<protein>
    <submittedName>
        <fullName evidence="1">Uncharacterized protein 30.3</fullName>
    </submittedName>
</protein>
<dbReference type="Gene3D" id="1.10.357.40">
    <property type="entry name" value="YbiA-like"/>
    <property type="match status" value="1"/>
</dbReference>
<gene>
    <name evidence="1" type="primary">30.3</name>
    <name evidence="1" type="ORF">Acj61p205</name>
</gene>
<dbReference type="GeneID" id="9926095"/>
<dbReference type="OrthoDB" id="20109at10239"/>
<accession>E5E4I6</accession>
<proteinExistence type="predicted"/>
<dbReference type="RefSeq" id="YP_004009822.1">
    <property type="nucleotide sequence ID" value="NC_014661.1"/>
</dbReference>
<keyword evidence="2" id="KW-1185">Reference proteome</keyword>
<sequence>MKVIDINSRGQYPANVLSNLWANSFIMDDVVFGSIEGFLQGLREKDPAKQLVLFSKSGIEAKQLGRAIVIKDQTLYWKGQPFNRHSDYYRSLYTRAYLKCFAQNELFQQALAASLGSTLTHSIGKSDPFDTILTEQEFIFALNYVRSKFELYLKEMV</sequence>
<dbReference type="InterPro" id="IPR037238">
    <property type="entry name" value="YbiA-like_sf"/>
</dbReference>
<name>E5E4I6_9CAUD</name>
<dbReference type="EMBL" id="GU911519">
    <property type="protein sequence ID" value="ADG36170.1"/>
    <property type="molecule type" value="Genomic_DNA"/>
</dbReference>
<dbReference type="InterPro" id="IPR012596">
    <property type="entry name" value="Phage_T4_Y12G"/>
</dbReference>